<keyword evidence="2" id="KW-1185">Reference proteome</keyword>
<proteinExistence type="predicted"/>
<organism evidence="1 2">
    <name type="scientific">Protopolystoma xenopodis</name>
    <dbReference type="NCBI Taxonomy" id="117903"/>
    <lineage>
        <taxon>Eukaryota</taxon>
        <taxon>Metazoa</taxon>
        <taxon>Spiralia</taxon>
        <taxon>Lophotrochozoa</taxon>
        <taxon>Platyhelminthes</taxon>
        <taxon>Monogenea</taxon>
        <taxon>Polyopisthocotylea</taxon>
        <taxon>Polystomatidea</taxon>
        <taxon>Polystomatidae</taxon>
        <taxon>Protopolystoma</taxon>
    </lineage>
</organism>
<reference evidence="1" key="1">
    <citation type="submission" date="2018-11" db="EMBL/GenBank/DDBJ databases">
        <authorList>
            <consortium name="Pathogen Informatics"/>
        </authorList>
    </citation>
    <scope>NUCLEOTIDE SEQUENCE</scope>
</reference>
<sequence length="232" mass="25810">MLFTLPQNTKRTKPDPALIFSSNLFQLLQMALIHGVDICINYLPLAVIQLDPLPVTADNDPVILNTSANKSRFIQNLVDALELRGVLPHSIASDTDDMDIRISLLSRLLAHSTRFRRQFGFQLLLACLDGRPECRHLRVDRLSAFHPHVCSHKITDTFKNAAGQIKGIAGLCEVTDTLEPEGDWVAEIDIDDPECTDTTEVENMNENLLEKGDLEASVALEDLGLLIKIFLA</sequence>
<protein>
    <submittedName>
        <fullName evidence="1">Uncharacterized protein</fullName>
    </submittedName>
</protein>
<comment type="caution">
    <text evidence="1">The sequence shown here is derived from an EMBL/GenBank/DDBJ whole genome shotgun (WGS) entry which is preliminary data.</text>
</comment>
<dbReference type="Proteomes" id="UP000784294">
    <property type="component" value="Unassembled WGS sequence"/>
</dbReference>
<evidence type="ECO:0000313" key="2">
    <source>
        <dbReference type="Proteomes" id="UP000784294"/>
    </source>
</evidence>
<evidence type="ECO:0000313" key="1">
    <source>
        <dbReference type="EMBL" id="VEL22708.1"/>
    </source>
</evidence>
<dbReference type="EMBL" id="CAAALY010057992">
    <property type="protein sequence ID" value="VEL22708.1"/>
    <property type="molecule type" value="Genomic_DNA"/>
</dbReference>
<name>A0A448WXI7_9PLAT</name>
<dbReference type="AlphaFoldDB" id="A0A448WXI7"/>
<gene>
    <name evidence="1" type="ORF">PXEA_LOCUS16148</name>
</gene>
<accession>A0A448WXI7</accession>